<dbReference type="GO" id="GO:0003777">
    <property type="term" value="F:microtubule motor activity"/>
    <property type="evidence" value="ECO:0007669"/>
    <property type="project" value="InterPro"/>
</dbReference>
<dbReference type="SMART" id="SM00129">
    <property type="entry name" value="KISc"/>
    <property type="match status" value="1"/>
</dbReference>
<evidence type="ECO:0000256" key="3">
    <source>
        <dbReference type="ARBA" id="ARBA00022553"/>
    </source>
</evidence>
<keyword evidence="2" id="KW-0963">Cytoplasm</keyword>
<dbReference type="InterPro" id="IPR027417">
    <property type="entry name" value="P-loop_NTPase"/>
</dbReference>
<comment type="similarity">
    <text evidence="9">Belongs to the TRAFAC class myosin-kinesin ATPase superfamily. Kinesin family.</text>
</comment>
<evidence type="ECO:0000256" key="6">
    <source>
        <dbReference type="ARBA" id="ARBA00022840"/>
    </source>
</evidence>
<dbReference type="SUPFAM" id="SSF52540">
    <property type="entry name" value="P-loop containing nucleoside triphosphate hydrolases"/>
    <property type="match status" value="1"/>
</dbReference>
<evidence type="ECO:0000256" key="9">
    <source>
        <dbReference type="PROSITE-ProRule" id="PRU00283"/>
    </source>
</evidence>
<organism evidence="11 12">
    <name type="scientific">Pteropus vampyrus</name>
    <name type="common">Large flying fox</name>
    <dbReference type="NCBI Taxonomy" id="132908"/>
    <lineage>
        <taxon>Eukaryota</taxon>
        <taxon>Metazoa</taxon>
        <taxon>Chordata</taxon>
        <taxon>Craniata</taxon>
        <taxon>Vertebrata</taxon>
        <taxon>Euteleostomi</taxon>
        <taxon>Mammalia</taxon>
        <taxon>Eutheria</taxon>
        <taxon>Laurasiatheria</taxon>
        <taxon>Chiroptera</taxon>
        <taxon>Yinpterochiroptera</taxon>
        <taxon>Pteropodoidea</taxon>
        <taxon>Pteropodidae</taxon>
        <taxon>Pteropodinae</taxon>
        <taxon>Pteropus</taxon>
    </lineage>
</organism>
<proteinExistence type="inferred from homology"/>
<dbReference type="PANTHER" id="PTHR47968">
    <property type="entry name" value="CENTROMERE PROTEIN E"/>
    <property type="match status" value="1"/>
</dbReference>
<accession>A0A6P6BMS4</accession>
<evidence type="ECO:0000256" key="5">
    <source>
        <dbReference type="ARBA" id="ARBA00022741"/>
    </source>
</evidence>
<keyword evidence="5 9" id="KW-0547">Nucleotide-binding</keyword>
<dbReference type="InterPro" id="IPR036961">
    <property type="entry name" value="Kinesin_motor_dom_sf"/>
</dbReference>
<dbReference type="GO" id="GO:0005874">
    <property type="term" value="C:microtubule"/>
    <property type="evidence" value="ECO:0007669"/>
    <property type="project" value="UniProtKB-KW"/>
</dbReference>
<gene>
    <name evidence="12" type="primary">LOC105302405</name>
</gene>
<reference evidence="12" key="1">
    <citation type="submission" date="2025-08" db="UniProtKB">
        <authorList>
            <consortium name="RefSeq"/>
        </authorList>
    </citation>
    <scope>IDENTIFICATION</scope>
    <source>
        <tissue evidence="12">Kidney</tissue>
    </source>
</reference>
<dbReference type="AlphaFoldDB" id="A0A6P6BMS4"/>
<keyword evidence="11" id="KW-1185">Reference proteome</keyword>
<evidence type="ECO:0000256" key="1">
    <source>
        <dbReference type="ARBA" id="ARBA00004245"/>
    </source>
</evidence>
<evidence type="ECO:0000256" key="2">
    <source>
        <dbReference type="ARBA" id="ARBA00022490"/>
    </source>
</evidence>
<dbReference type="GO" id="GO:0008017">
    <property type="term" value="F:microtubule binding"/>
    <property type="evidence" value="ECO:0007669"/>
    <property type="project" value="InterPro"/>
</dbReference>
<evidence type="ECO:0000256" key="4">
    <source>
        <dbReference type="ARBA" id="ARBA00022701"/>
    </source>
</evidence>
<dbReference type="Gene3D" id="3.40.850.10">
    <property type="entry name" value="Kinesin motor domain"/>
    <property type="match status" value="1"/>
</dbReference>
<evidence type="ECO:0000256" key="7">
    <source>
        <dbReference type="ARBA" id="ARBA00023054"/>
    </source>
</evidence>
<dbReference type="OrthoDB" id="3176171at2759"/>
<dbReference type="PANTHER" id="PTHR47968:SF62">
    <property type="entry name" value="KINESIN FAMILY MEMBER 5A"/>
    <property type="match status" value="1"/>
</dbReference>
<dbReference type="PROSITE" id="PS50067">
    <property type="entry name" value="KINESIN_MOTOR_2"/>
    <property type="match status" value="1"/>
</dbReference>
<sequence>MVPRSTAYWELKPTQMMRRKNSNKHFSRMGTRKKVHAFVRVKPTDDFAHEMIRYGDDHRTIDIHLRKDTRRGVVNNQQTDWSFKLDGVLHDASQEVVYETVAKDVVAQALDGYNGTIMCYGQTGAGKTYTMTGATENYKHRGILPRALQQVESGPTGGMPHGSPSLWHRYCQPHASHWRQWCPCLKGVAAFKEDRMHMVGKVCVSVSEASGSQEFGFQTLTHTHAKPVSSFVKGVGTCWLAGLLL</sequence>
<dbReference type="InterPro" id="IPR001752">
    <property type="entry name" value="Kinesin_motor_dom"/>
</dbReference>
<comment type="subcellular location">
    <subcellularLocation>
        <location evidence="1">Cytoplasm</location>
        <location evidence="1">Cytoskeleton</location>
    </subcellularLocation>
</comment>
<feature type="domain" description="Kinesin motor" evidence="10">
    <location>
        <begin position="34"/>
        <end position="245"/>
    </location>
</feature>
<keyword evidence="7" id="KW-0175">Coiled coil</keyword>
<evidence type="ECO:0000256" key="8">
    <source>
        <dbReference type="ARBA" id="ARBA00023212"/>
    </source>
</evidence>
<feature type="binding site" evidence="9">
    <location>
        <begin position="121"/>
        <end position="128"/>
    </location>
    <ligand>
        <name>ATP</name>
        <dbReference type="ChEBI" id="CHEBI:30616"/>
    </ligand>
</feature>
<dbReference type="RefSeq" id="XP_023376327.1">
    <property type="nucleotide sequence ID" value="XM_023520559.1"/>
</dbReference>
<dbReference type="GO" id="GO:0005524">
    <property type="term" value="F:ATP binding"/>
    <property type="evidence" value="ECO:0007669"/>
    <property type="project" value="UniProtKB-UniRule"/>
</dbReference>
<name>A0A6P6BMS4_PTEVA</name>
<keyword evidence="6 9" id="KW-0067">ATP-binding</keyword>
<dbReference type="InterPro" id="IPR027640">
    <property type="entry name" value="Kinesin-like_fam"/>
</dbReference>
<keyword evidence="9" id="KW-0505">Motor protein</keyword>
<evidence type="ECO:0000259" key="10">
    <source>
        <dbReference type="PROSITE" id="PS50067"/>
    </source>
</evidence>
<dbReference type="Pfam" id="PF00225">
    <property type="entry name" value="Kinesin"/>
    <property type="match status" value="1"/>
</dbReference>
<evidence type="ECO:0000313" key="12">
    <source>
        <dbReference type="RefSeq" id="XP_023376327.1"/>
    </source>
</evidence>
<dbReference type="GeneID" id="105302405"/>
<keyword evidence="8" id="KW-0206">Cytoskeleton</keyword>
<evidence type="ECO:0000313" key="11">
    <source>
        <dbReference type="Proteomes" id="UP000515202"/>
    </source>
</evidence>
<dbReference type="Proteomes" id="UP000515202">
    <property type="component" value="Unplaced"/>
</dbReference>
<keyword evidence="4" id="KW-0493">Microtubule</keyword>
<protein>
    <submittedName>
        <fullName evidence="12">Kinesin-like protein KIF9</fullName>
    </submittedName>
</protein>
<dbReference type="GO" id="GO:0007018">
    <property type="term" value="P:microtubule-based movement"/>
    <property type="evidence" value="ECO:0007669"/>
    <property type="project" value="InterPro"/>
</dbReference>
<keyword evidence="3" id="KW-0597">Phosphoprotein</keyword>
<dbReference type="KEGG" id="pvp:105302405"/>